<dbReference type="InterPro" id="IPR006222">
    <property type="entry name" value="GCVT_N"/>
</dbReference>
<keyword evidence="4" id="KW-1185">Reference proteome</keyword>
<accession>A0A2T1DTZ2</accession>
<evidence type="ECO:0000313" key="4">
    <source>
        <dbReference type="Proteomes" id="UP000239576"/>
    </source>
</evidence>
<dbReference type="InterPro" id="IPR017703">
    <property type="entry name" value="YgfZ/GCV_T_CS"/>
</dbReference>
<reference evidence="3 4" key="2">
    <citation type="submission" date="2018-03" db="EMBL/GenBank/DDBJ databases">
        <title>The ancient ancestry and fast evolution of plastids.</title>
        <authorList>
            <person name="Moore K.R."/>
            <person name="Magnabosco C."/>
            <person name="Momper L."/>
            <person name="Gold D.A."/>
            <person name="Bosak T."/>
            <person name="Fournier G.P."/>
        </authorList>
    </citation>
    <scope>NUCLEOTIDE SEQUENCE [LARGE SCALE GENOMIC DNA]</scope>
    <source>
        <strain evidence="3 4">ULC18</strain>
    </source>
</reference>
<reference evidence="4" key="1">
    <citation type="submission" date="2018-02" db="EMBL/GenBank/DDBJ databases">
        <authorList>
            <person name="Moore K."/>
            <person name="Momper L."/>
        </authorList>
    </citation>
    <scope>NUCLEOTIDE SEQUENCE [LARGE SCALE GENOMIC DNA]</scope>
    <source>
        <strain evidence="4">ULC18</strain>
    </source>
</reference>
<dbReference type="RefSeq" id="WP_106260571.1">
    <property type="nucleotide sequence ID" value="NZ_CAWNSW010000030.1"/>
</dbReference>
<dbReference type="OrthoDB" id="9796287at2"/>
<dbReference type="InterPro" id="IPR027266">
    <property type="entry name" value="TrmE/GcvT-like"/>
</dbReference>
<comment type="caution">
    <text evidence="3">The sequence shown here is derived from an EMBL/GenBank/DDBJ whole genome shotgun (WGS) entry which is preliminary data.</text>
</comment>
<dbReference type="InterPro" id="IPR028896">
    <property type="entry name" value="GcvT/YgfZ/DmdA"/>
</dbReference>
<dbReference type="AlphaFoldDB" id="A0A2T1DTZ2"/>
<dbReference type="PANTHER" id="PTHR43757:SF14">
    <property type="entry name" value="GLYCINE CLEAVAGE T-PROTEIN FAMILY"/>
    <property type="match status" value="1"/>
</dbReference>
<evidence type="ECO:0000259" key="2">
    <source>
        <dbReference type="Pfam" id="PF01571"/>
    </source>
</evidence>
<dbReference type="PIRSF" id="PIRSF006487">
    <property type="entry name" value="GcvT"/>
    <property type="match status" value="1"/>
</dbReference>
<dbReference type="SUPFAM" id="SSF103025">
    <property type="entry name" value="Folate-binding domain"/>
    <property type="match status" value="1"/>
</dbReference>
<name>A0A2T1DTZ2_9CYAN</name>
<dbReference type="NCBIfam" id="TIGR03317">
    <property type="entry name" value="ygfZ_signature"/>
    <property type="match status" value="1"/>
</dbReference>
<gene>
    <name evidence="3" type="ORF">C7B82_28860</name>
</gene>
<dbReference type="PANTHER" id="PTHR43757">
    <property type="entry name" value="AMINOMETHYLTRANSFERASE"/>
    <property type="match status" value="1"/>
</dbReference>
<dbReference type="EMBL" id="PVWK01000157">
    <property type="protein sequence ID" value="PSB23973.1"/>
    <property type="molecule type" value="Genomic_DNA"/>
</dbReference>
<proteinExistence type="predicted"/>
<dbReference type="Gene3D" id="3.30.1360.120">
    <property type="entry name" value="Probable tRNA modification gtpase trme, domain 1"/>
    <property type="match status" value="1"/>
</dbReference>
<dbReference type="Pfam" id="PF01571">
    <property type="entry name" value="GCV_T"/>
    <property type="match status" value="1"/>
</dbReference>
<sequence>MAESLRDIQTRLGAVFEENAVEEKASVPLSFGNEPTAIQAARTGVAICDHTHWGRIQVARSDRLNFLHNQSTNDFNRLKPGEGCDTVFVTSTARTIDLATAYILEDTILVLVSPNRRAHLLKWLDRYIFFGDQVTLTDLTEQTSTFSLIGSESSALLQQLGLDDLSSQPYASHRLMTLGGHVVRIAVGSGLALEGYTLTMATSAMATVWRLLTEAGAVPLGDRAWEHLRIEQGRPAPDRELTEDYNPLEAGLWQMLSFDKGCYIGQETIARLDTYKGVKQQLWGIRLKSIAAPGSIITREEEKIGTLTSLTETEQGAVGLAYIRTKAGGAGLHVQVGDTEGDIVEVPFVKHERVSL</sequence>
<organism evidence="3 4">
    <name type="scientific">Stenomitos frigidus ULC18</name>
    <dbReference type="NCBI Taxonomy" id="2107698"/>
    <lineage>
        <taxon>Bacteria</taxon>
        <taxon>Bacillati</taxon>
        <taxon>Cyanobacteriota</taxon>
        <taxon>Cyanophyceae</taxon>
        <taxon>Leptolyngbyales</taxon>
        <taxon>Leptolyngbyaceae</taxon>
        <taxon>Stenomitos</taxon>
    </lineage>
</organism>
<dbReference type="Proteomes" id="UP000239576">
    <property type="component" value="Unassembled WGS sequence"/>
</dbReference>
<feature type="domain" description="GCVT N-terminal" evidence="2">
    <location>
        <begin position="35"/>
        <end position="260"/>
    </location>
</feature>
<evidence type="ECO:0000256" key="1">
    <source>
        <dbReference type="ARBA" id="ARBA00022946"/>
    </source>
</evidence>
<evidence type="ECO:0000313" key="3">
    <source>
        <dbReference type="EMBL" id="PSB23973.1"/>
    </source>
</evidence>
<protein>
    <submittedName>
        <fullName evidence="3">Folate-binding protein YgfZ</fullName>
    </submittedName>
</protein>
<keyword evidence="1" id="KW-0809">Transit peptide</keyword>